<name>A0A6J7X3H8_9CAUD</name>
<evidence type="ECO:0000313" key="2">
    <source>
        <dbReference type="EMBL" id="CAB5225388.1"/>
    </source>
</evidence>
<sequence>MTILSVILGIIFALISVGALGLIALFITCDCEAENEKRKRHENKENH</sequence>
<evidence type="ECO:0000256" key="1">
    <source>
        <dbReference type="SAM" id="Phobius"/>
    </source>
</evidence>
<keyword evidence="1" id="KW-1133">Transmembrane helix</keyword>
<reference evidence="2" key="1">
    <citation type="submission" date="2020-05" db="EMBL/GenBank/DDBJ databases">
        <authorList>
            <person name="Chiriac C."/>
            <person name="Salcher M."/>
            <person name="Ghai R."/>
            <person name="Kavagutti S V."/>
        </authorList>
    </citation>
    <scope>NUCLEOTIDE SEQUENCE</scope>
</reference>
<feature type="transmembrane region" description="Helical" evidence="1">
    <location>
        <begin position="6"/>
        <end position="29"/>
    </location>
</feature>
<keyword evidence="1" id="KW-0812">Transmembrane</keyword>
<protein>
    <submittedName>
        <fullName evidence="2">Uncharacterized protein</fullName>
    </submittedName>
</protein>
<organism evidence="2">
    <name type="scientific">uncultured Caudovirales phage</name>
    <dbReference type="NCBI Taxonomy" id="2100421"/>
    <lineage>
        <taxon>Viruses</taxon>
        <taxon>Duplodnaviria</taxon>
        <taxon>Heunggongvirae</taxon>
        <taxon>Uroviricota</taxon>
        <taxon>Caudoviricetes</taxon>
        <taxon>Peduoviridae</taxon>
        <taxon>Maltschvirus</taxon>
        <taxon>Maltschvirus maltsch</taxon>
    </lineage>
</organism>
<gene>
    <name evidence="2" type="ORF">UFOVP745_10</name>
</gene>
<accession>A0A6J7X3H8</accession>
<dbReference type="EMBL" id="LR798348">
    <property type="protein sequence ID" value="CAB5225388.1"/>
    <property type="molecule type" value="Genomic_DNA"/>
</dbReference>
<keyword evidence="1" id="KW-0472">Membrane</keyword>
<proteinExistence type="predicted"/>